<dbReference type="AlphaFoldDB" id="A0A8K0I8M4"/>
<dbReference type="CDD" id="cd09917">
    <property type="entry name" value="F-box_SF"/>
    <property type="match status" value="1"/>
</dbReference>
<keyword evidence="3" id="KW-1185">Reference proteome</keyword>
<dbReference type="OrthoDB" id="1924875at2759"/>
<sequence>MASPPSFSDFPEDVQLHVLSFLSPAEVSAFACTSRRFAALCTASASASASASDSPVWLAMCDRRWGSKTLIRSWASGGGGAARVPYACLYRALDHWEALIGFWRHIGHGTPGTPPLLFFEWGPSYITGSRVTPSAEPGSHGVLKVPFIWLGLSAHGDPVNFLHPGCRCESPGEFLTSTSGSSSSDSHLVPVSVSFVGSSHFVVEENRSFYEACGGDSGVSDELAEIESTSPPDRLMSEIYQYLANRTCPGGDKASRRQRKKLGRRRLWETEHFVKIANYQPTPSRPLQGLWKGVCEDNLLNFYLVAYNDVGGITCRRVGNAGELFSGYSPVFWTSNTTFLEAPFSKEEQDLYGSRKHICSVASNWSNLDREVVSRILCINSSFGLVIPGLYGSYGDPGNGEGRIWEYDDGTFGFGFLQNNFIIDLKHITSNGHLLDAVEHCCNRSIV</sequence>
<dbReference type="InterPro" id="IPR036047">
    <property type="entry name" value="F-box-like_dom_sf"/>
</dbReference>
<dbReference type="SUPFAM" id="SSF81383">
    <property type="entry name" value="F-box domain"/>
    <property type="match status" value="1"/>
</dbReference>
<dbReference type="EMBL" id="CM017876">
    <property type="protein sequence ID" value="KAG1342136.1"/>
    <property type="molecule type" value="Genomic_DNA"/>
</dbReference>
<proteinExistence type="predicted"/>
<gene>
    <name evidence="2" type="ORF">COCNU_05G003650</name>
</gene>
<reference evidence="2" key="2">
    <citation type="submission" date="2019-07" db="EMBL/GenBank/DDBJ databases">
        <authorList>
            <person name="Yang Y."/>
            <person name="Bocs S."/>
            <person name="Baudouin L."/>
        </authorList>
    </citation>
    <scope>NUCLEOTIDE SEQUENCE</scope>
    <source>
        <tissue evidence="2">Spear leaf of Hainan Tall coconut</tissue>
    </source>
</reference>
<comment type="caution">
    <text evidence="2">The sequence shown here is derived from an EMBL/GenBank/DDBJ whole genome shotgun (WGS) entry which is preliminary data.</text>
</comment>
<evidence type="ECO:0000259" key="1">
    <source>
        <dbReference type="Pfam" id="PF00646"/>
    </source>
</evidence>
<reference evidence="2" key="1">
    <citation type="journal article" date="2017" name="Gigascience">
        <title>The genome draft of coconut (Cocos nucifera).</title>
        <authorList>
            <person name="Xiao Y."/>
            <person name="Xu P."/>
            <person name="Fan H."/>
            <person name="Baudouin L."/>
            <person name="Xia W."/>
            <person name="Bocs S."/>
            <person name="Xu J."/>
            <person name="Li Q."/>
            <person name="Guo A."/>
            <person name="Zhou L."/>
            <person name="Li J."/>
            <person name="Wu Y."/>
            <person name="Ma Z."/>
            <person name="Armero A."/>
            <person name="Issali A.E."/>
            <person name="Liu N."/>
            <person name="Peng M."/>
            <person name="Yang Y."/>
        </authorList>
    </citation>
    <scope>NUCLEOTIDE SEQUENCE</scope>
    <source>
        <tissue evidence="2">Spear leaf of Hainan Tall coconut</tissue>
    </source>
</reference>
<evidence type="ECO:0000313" key="2">
    <source>
        <dbReference type="EMBL" id="KAG1342136.1"/>
    </source>
</evidence>
<evidence type="ECO:0000313" key="3">
    <source>
        <dbReference type="Proteomes" id="UP000797356"/>
    </source>
</evidence>
<protein>
    <submittedName>
        <fullName evidence="2">F-box protein</fullName>
    </submittedName>
</protein>
<organism evidence="2 3">
    <name type="scientific">Cocos nucifera</name>
    <name type="common">Coconut palm</name>
    <dbReference type="NCBI Taxonomy" id="13894"/>
    <lineage>
        <taxon>Eukaryota</taxon>
        <taxon>Viridiplantae</taxon>
        <taxon>Streptophyta</taxon>
        <taxon>Embryophyta</taxon>
        <taxon>Tracheophyta</taxon>
        <taxon>Spermatophyta</taxon>
        <taxon>Magnoliopsida</taxon>
        <taxon>Liliopsida</taxon>
        <taxon>Arecaceae</taxon>
        <taxon>Arecoideae</taxon>
        <taxon>Cocoseae</taxon>
        <taxon>Attaleinae</taxon>
        <taxon>Cocos</taxon>
    </lineage>
</organism>
<accession>A0A8K0I8M4</accession>
<dbReference type="InterPro" id="IPR001810">
    <property type="entry name" value="F-box_dom"/>
</dbReference>
<feature type="domain" description="F-box" evidence="1">
    <location>
        <begin position="7"/>
        <end position="42"/>
    </location>
</feature>
<name>A0A8K0I8M4_COCNU</name>
<dbReference type="Proteomes" id="UP000797356">
    <property type="component" value="Chromosome 5"/>
</dbReference>
<dbReference type="Gene3D" id="1.20.1280.50">
    <property type="match status" value="1"/>
</dbReference>
<dbReference type="Pfam" id="PF00646">
    <property type="entry name" value="F-box"/>
    <property type="match status" value="1"/>
</dbReference>